<sequence length="214" mass="23901">MSSILDRTPLLVSRKQARQLAAWAKATGYDRPALCRISKQGKYAYYTNRFIAIRWDVSGLDVPDDSWIDLQPAYNDSENTKPDILTNMAQWSRAVGALSSWDLLDAERWKEPDELDYPDVAHLFTRARTGYAQVSFNAELLEGVILAVMPEGSIRFMLAPSVGGDSASAHAWWVMSDDERIAGLIVPMRMALGSSNHPDEVGLPKPYEHEGSDK</sequence>
<reference evidence="1 2" key="1">
    <citation type="submission" date="2019-11" db="EMBL/GenBank/DDBJ databases">
        <title>Draft Genome Sequence of Plant Growth-Promoting Rhizosphere-Associated Bacteria.</title>
        <authorList>
            <person name="Vasilyev I.Y."/>
            <person name="Radchenko V."/>
            <person name="Ilnitskaya E.V."/>
        </authorList>
    </citation>
    <scope>NUCLEOTIDE SEQUENCE [LARGE SCALE GENOMIC DNA]</scope>
    <source>
        <strain evidence="1 2">VRA_9sq_n</strain>
    </source>
</reference>
<dbReference type="OrthoDB" id="3243047at2"/>
<dbReference type="Proteomes" id="UP000436357">
    <property type="component" value="Unassembled WGS sequence"/>
</dbReference>
<comment type="caution">
    <text evidence="1">The sequence shown here is derived from an EMBL/GenBank/DDBJ whole genome shotgun (WGS) entry which is preliminary data.</text>
</comment>
<evidence type="ECO:0000313" key="2">
    <source>
        <dbReference type="Proteomes" id="UP000436357"/>
    </source>
</evidence>
<evidence type="ECO:0000313" key="1">
    <source>
        <dbReference type="EMBL" id="MSD90198.1"/>
    </source>
</evidence>
<dbReference type="RefSeq" id="WP_154312503.1">
    <property type="nucleotide sequence ID" value="NZ_WKKW01000001.1"/>
</dbReference>
<organism evidence="1 2">
    <name type="scientific">Bifidobacterium asteroides</name>
    <dbReference type="NCBI Taxonomy" id="1684"/>
    <lineage>
        <taxon>Bacteria</taxon>
        <taxon>Bacillati</taxon>
        <taxon>Actinomycetota</taxon>
        <taxon>Actinomycetes</taxon>
        <taxon>Bifidobacteriales</taxon>
        <taxon>Bifidobacteriaceae</taxon>
        <taxon>Bifidobacterium</taxon>
    </lineage>
</organism>
<accession>A0A6N7TVW5</accession>
<dbReference type="AlphaFoldDB" id="A0A6N7TVW5"/>
<gene>
    <name evidence="1" type="ORF">GKC41_00720</name>
</gene>
<name>A0A6N7TVW5_9BIFI</name>
<dbReference type="EMBL" id="WKKW01000001">
    <property type="protein sequence ID" value="MSD90198.1"/>
    <property type="molecule type" value="Genomic_DNA"/>
</dbReference>
<protein>
    <submittedName>
        <fullName evidence="1">Uncharacterized protein</fullName>
    </submittedName>
</protein>
<proteinExistence type="predicted"/>